<accession>A0A4Z1T2R1</accession>
<protein>
    <submittedName>
        <fullName evidence="1">SnRNP Sm-like protein</fullName>
    </submittedName>
</protein>
<name>A0A4Z1T2R1_GIAMU</name>
<dbReference type="Proteomes" id="UP000315496">
    <property type="component" value="Chromosome 1"/>
</dbReference>
<dbReference type="AlphaFoldDB" id="A0A4Z1T2R1"/>
<dbReference type="EMBL" id="VDLU01000001">
    <property type="protein sequence ID" value="TNJ29938.1"/>
    <property type="molecule type" value="Genomic_DNA"/>
</dbReference>
<dbReference type="VEuPathDB" id="GiardiaDB:GMRT_jh006"/>
<evidence type="ECO:0000313" key="2">
    <source>
        <dbReference type="Proteomes" id="UP000315496"/>
    </source>
</evidence>
<sequence length="65" mass="7310">MPDEINGRVFLFTLTDGTQIRGQILANDEVRNLILANAQVIGEEVVYEKLVLMGSKILERQPIQV</sequence>
<keyword evidence="2" id="KW-1185">Reference proteome</keyword>
<dbReference type="SUPFAM" id="SSF50182">
    <property type="entry name" value="Sm-like ribonucleoproteins"/>
    <property type="match status" value="1"/>
</dbReference>
<gene>
    <name evidence="1" type="ORF">GMRT_jh006</name>
</gene>
<reference evidence="1 2" key="1">
    <citation type="submission" date="2019-05" db="EMBL/GenBank/DDBJ databases">
        <title>The compact genome of Giardia muris reveals important steps in the evolution of intestinal protozoan parasites.</title>
        <authorList>
            <person name="Xu F."/>
            <person name="Jimenez-Gonzalez A."/>
            <person name="Einarsson E."/>
            <person name="Astvaldsson A."/>
            <person name="Peirasmaki D."/>
            <person name="Eckmann L."/>
            <person name="Andersson J.O."/>
            <person name="Svard S.G."/>
            <person name="Jerlstrom-Hultqvist J."/>
        </authorList>
    </citation>
    <scope>NUCLEOTIDE SEQUENCE [LARGE SCALE GENOMIC DNA]</scope>
    <source>
        <strain evidence="1 2">Roberts-Thomson</strain>
    </source>
</reference>
<organism evidence="1 2">
    <name type="scientific">Giardia muris</name>
    <dbReference type="NCBI Taxonomy" id="5742"/>
    <lineage>
        <taxon>Eukaryota</taxon>
        <taxon>Metamonada</taxon>
        <taxon>Diplomonadida</taxon>
        <taxon>Hexamitidae</taxon>
        <taxon>Giardiinae</taxon>
        <taxon>Giardia</taxon>
    </lineage>
</organism>
<proteinExistence type="predicted"/>
<dbReference type="Gene3D" id="2.30.30.100">
    <property type="match status" value="1"/>
</dbReference>
<evidence type="ECO:0000313" key="1">
    <source>
        <dbReference type="EMBL" id="TNJ29938.1"/>
    </source>
</evidence>
<comment type="caution">
    <text evidence="1">The sequence shown here is derived from an EMBL/GenBank/DDBJ whole genome shotgun (WGS) entry which is preliminary data.</text>
</comment>
<dbReference type="InterPro" id="IPR010920">
    <property type="entry name" value="LSM_dom_sf"/>
</dbReference>